<proteinExistence type="predicted"/>
<dbReference type="CDD" id="cd03039">
    <property type="entry name" value="GST_N_Sigma_like"/>
    <property type="match status" value="1"/>
</dbReference>
<dbReference type="Gene3D" id="3.40.30.10">
    <property type="entry name" value="Glutaredoxin"/>
    <property type="match status" value="1"/>
</dbReference>
<dbReference type="InterPro" id="IPR036282">
    <property type="entry name" value="Glutathione-S-Trfase_C_sf"/>
</dbReference>
<feature type="domain" description="GST N-terminal" evidence="1">
    <location>
        <begin position="31"/>
        <end position="112"/>
    </location>
</feature>
<accession>A0ABD6F1S6</accession>
<sequence length="247" mass="28659">MNYHNTIARSKPRSRVAHRMEILEILETRELMYTLLYFPFRGRAEAIRLLLHFLMIPFNDVTIPFDKWLQVKPTTPFGQVPVLKVDHNNETYDIAQTTAILRYIGNVHNMSGDNPLTNAFIDMYGEQIQDAITAVTPYFEAVIMKSGNPKESWEELVFPNINGITGPIFEKVLSKNEFGFIVGDHLTWVDFHVAEFFHKIINSQKDDPDKDDDLLSQFPLIKKHHDMVFALPSLQNYLKSKSQEYLL</sequence>
<dbReference type="InterPro" id="IPR010987">
    <property type="entry name" value="Glutathione-S-Trfase_C-like"/>
</dbReference>
<dbReference type="PANTHER" id="PTHR11571">
    <property type="entry name" value="GLUTATHIONE S-TRANSFERASE"/>
    <property type="match status" value="1"/>
</dbReference>
<name>A0ABD6F1S6_9BILA</name>
<dbReference type="InterPro" id="IPR004046">
    <property type="entry name" value="GST_C"/>
</dbReference>
<feature type="domain" description="GST C-terminal" evidence="2">
    <location>
        <begin position="114"/>
        <end position="247"/>
    </location>
</feature>
<dbReference type="SUPFAM" id="SSF47616">
    <property type="entry name" value="GST C-terminal domain-like"/>
    <property type="match status" value="1"/>
</dbReference>
<organism evidence="3 4">
    <name type="scientific">Gnathostoma spinigerum</name>
    <dbReference type="NCBI Taxonomy" id="75299"/>
    <lineage>
        <taxon>Eukaryota</taxon>
        <taxon>Metazoa</taxon>
        <taxon>Ecdysozoa</taxon>
        <taxon>Nematoda</taxon>
        <taxon>Chromadorea</taxon>
        <taxon>Rhabditida</taxon>
        <taxon>Spirurina</taxon>
        <taxon>Gnathostomatomorpha</taxon>
        <taxon>Gnathostomatoidea</taxon>
        <taxon>Gnathostomatidae</taxon>
        <taxon>Gnathostoma</taxon>
    </lineage>
</organism>
<dbReference type="SUPFAM" id="SSF52833">
    <property type="entry name" value="Thioredoxin-like"/>
    <property type="match status" value="1"/>
</dbReference>
<dbReference type="GO" id="GO:0004364">
    <property type="term" value="F:glutathione transferase activity"/>
    <property type="evidence" value="ECO:0007669"/>
    <property type="project" value="UniProtKB-ARBA"/>
</dbReference>
<dbReference type="InterPro" id="IPR004045">
    <property type="entry name" value="Glutathione_S-Trfase_N"/>
</dbReference>
<protein>
    <recommendedName>
        <fullName evidence="5">Glutathione S-transferase</fullName>
    </recommendedName>
</protein>
<evidence type="ECO:0008006" key="5">
    <source>
        <dbReference type="Google" id="ProtNLM"/>
    </source>
</evidence>
<evidence type="ECO:0000259" key="2">
    <source>
        <dbReference type="PROSITE" id="PS50405"/>
    </source>
</evidence>
<evidence type="ECO:0000259" key="1">
    <source>
        <dbReference type="PROSITE" id="PS50404"/>
    </source>
</evidence>
<dbReference type="EMBL" id="JBGFUD010013616">
    <property type="protein sequence ID" value="MFH4983758.1"/>
    <property type="molecule type" value="Genomic_DNA"/>
</dbReference>
<dbReference type="SFLD" id="SFLDG01205">
    <property type="entry name" value="AMPS.1"/>
    <property type="match status" value="1"/>
</dbReference>
<dbReference type="CDD" id="cd03192">
    <property type="entry name" value="GST_C_Sigma_like"/>
    <property type="match status" value="1"/>
</dbReference>
<dbReference type="Pfam" id="PF02798">
    <property type="entry name" value="GST_N"/>
    <property type="match status" value="1"/>
</dbReference>
<dbReference type="Pfam" id="PF14497">
    <property type="entry name" value="GST_C_3"/>
    <property type="match status" value="1"/>
</dbReference>
<dbReference type="SFLD" id="SFLDS00019">
    <property type="entry name" value="Glutathione_Transferase_(cytos"/>
    <property type="match status" value="1"/>
</dbReference>
<keyword evidence="4" id="KW-1185">Reference proteome</keyword>
<dbReference type="PANTHER" id="PTHR11571:SF261">
    <property type="entry name" value="GLUTATHIONE S-TRANSFERASE GST-36-RELATED"/>
    <property type="match status" value="1"/>
</dbReference>
<dbReference type="InterPro" id="IPR050213">
    <property type="entry name" value="GST_superfamily"/>
</dbReference>
<dbReference type="PROSITE" id="PS50405">
    <property type="entry name" value="GST_CTER"/>
    <property type="match status" value="1"/>
</dbReference>
<dbReference type="InterPro" id="IPR040079">
    <property type="entry name" value="Glutathione_S-Trfase"/>
</dbReference>
<evidence type="ECO:0000313" key="4">
    <source>
        <dbReference type="Proteomes" id="UP001608902"/>
    </source>
</evidence>
<dbReference type="Gene3D" id="1.20.1050.10">
    <property type="match status" value="1"/>
</dbReference>
<dbReference type="PROSITE" id="PS50404">
    <property type="entry name" value="GST_NTER"/>
    <property type="match status" value="1"/>
</dbReference>
<evidence type="ECO:0000313" key="3">
    <source>
        <dbReference type="EMBL" id="MFH4983758.1"/>
    </source>
</evidence>
<dbReference type="SFLD" id="SFLDG00363">
    <property type="entry name" value="AMPS_(cytGST):_Alpha-__Mu-__Pi"/>
    <property type="match status" value="1"/>
</dbReference>
<reference evidence="3 4" key="1">
    <citation type="submission" date="2024-08" db="EMBL/GenBank/DDBJ databases">
        <title>Gnathostoma spinigerum genome.</title>
        <authorList>
            <person name="Gonzalez-Bertolin B."/>
            <person name="Monzon S."/>
            <person name="Zaballos A."/>
            <person name="Jimenez P."/>
            <person name="Dekumyoy P."/>
            <person name="Varona S."/>
            <person name="Cuesta I."/>
            <person name="Sumanam S."/>
            <person name="Adisakwattana P."/>
            <person name="Gasser R.B."/>
            <person name="Hernandez-Gonzalez A."/>
            <person name="Young N.D."/>
            <person name="Perteguer M.J."/>
        </authorList>
    </citation>
    <scope>NUCLEOTIDE SEQUENCE [LARGE SCALE GENOMIC DNA]</scope>
    <source>
        <strain evidence="3">AL3</strain>
        <tissue evidence="3">Liver</tissue>
    </source>
</reference>
<dbReference type="AlphaFoldDB" id="A0ABD6F1S6"/>
<dbReference type="InterPro" id="IPR036249">
    <property type="entry name" value="Thioredoxin-like_sf"/>
</dbReference>
<gene>
    <name evidence="3" type="ORF">AB6A40_010467</name>
</gene>
<dbReference type="Proteomes" id="UP001608902">
    <property type="component" value="Unassembled WGS sequence"/>
</dbReference>
<comment type="caution">
    <text evidence="3">The sequence shown here is derived from an EMBL/GenBank/DDBJ whole genome shotgun (WGS) entry which is preliminary data.</text>
</comment>